<evidence type="ECO:0000313" key="2">
    <source>
        <dbReference type="EMBL" id="UGX89952.1"/>
    </source>
</evidence>
<reference evidence="2 3" key="1">
    <citation type="journal article" date="2017" name="Syst. Appl. Microbiol.">
        <title>Soybeans inoculated with root zone soils of Canadian native legumes harbour diverse and novel Bradyrhizobium spp. that possess agricultural potential.</title>
        <authorList>
            <person name="Bromfield E.S.P."/>
            <person name="Cloutier S."/>
            <person name="Tambong J.T."/>
            <person name="Tran Thi T.V."/>
        </authorList>
    </citation>
    <scope>NUCLEOTIDE SEQUENCE [LARGE SCALE GENOMIC DNA]</scope>
    <source>
        <strain evidence="2 3">323S2</strain>
    </source>
</reference>
<dbReference type="Gene3D" id="3.30.70.1060">
    <property type="entry name" value="Dimeric alpha+beta barrel"/>
    <property type="match status" value="1"/>
</dbReference>
<evidence type="ECO:0000313" key="3">
    <source>
        <dbReference type="Proteomes" id="UP000564836"/>
    </source>
</evidence>
<evidence type="ECO:0000256" key="1">
    <source>
        <dbReference type="SAM" id="SignalP"/>
    </source>
</evidence>
<evidence type="ECO:0008006" key="4">
    <source>
        <dbReference type="Google" id="ProtNLM"/>
    </source>
</evidence>
<feature type="chain" id="PRO_5040904046" description="Muconolactone delta-isomerase" evidence="1">
    <location>
        <begin position="23"/>
        <end position="141"/>
    </location>
</feature>
<keyword evidence="1" id="KW-0732">Signal</keyword>
<dbReference type="EMBL" id="CP088280">
    <property type="protein sequence ID" value="UGX89952.1"/>
    <property type="molecule type" value="Genomic_DNA"/>
</dbReference>
<dbReference type="AlphaFoldDB" id="A0A9X9YG97"/>
<organism evidence="2 3">
    <name type="scientific">Bradyrhizobium barranii subsp. barranii</name>
    <dbReference type="NCBI Taxonomy" id="2823807"/>
    <lineage>
        <taxon>Bacteria</taxon>
        <taxon>Pseudomonadati</taxon>
        <taxon>Pseudomonadota</taxon>
        <taxon>Alphaproteobacteria</taxon>
        <taxon>Hyphomicrobiales</taxon>
        <taxon>Nitrobacteraceae</taxon>
        <taxon>Bradyrhizobium</taxon>
        <taxon>Bradyrhizobium barranii</taxon>
    </lineage>
</organism>
<dbReference type="RefSeq" id="WP_207794722.1">
    <property type="nucleotide sequence ID" value="NZ_CP088280.1"/>
</dbReference>
<name>A0A9X9YG97_9BRAD</name>
<gene>
    <name evidence="2" type="ORF">G6321_00029310</name>
</gene>
<protein>
    <recommendedName>
        <fullName evidence="4">Muconolactone delta-isomerase</fullName>
    </recommendedName>
</protein>
<feature type="signal peptide" evidence="1">
    <location>
        <begin position="1"/>
        <end position="22"/>
    </location>
</feature>
<accession>A0A9X9YG97</accession>
<dbReference type="Proteomes" id="UP000564836">
    <property type="component" value="Chromosome"/>
</dbReference>
<reference evidence="2 3" key="2">
    <citation type="journal article" date="2022" name="Int. J. Syst. Evol. Microbiol.">
        <title>Strains of Bradyrhizobium barranii sp. nov. associated with legumes native to Canada are symbionts of soybeans and belong to different subspecies (subsp. barranii subsp. nov. and subsp. apii subsp. nov.) and symbiovars (sv. glycinearum and sv. septentrionale).</title>
        <authorList>
            <person name="Bromfield E.S.P."/>
            <person name="Cloutier S."/>
            <person name="Wasai-Hara S."/>
            <person name="Minamisawa K."/>
        </authorList>
    </citation>
    <scope>NUCLEOTIDE SEQUENCE [LARGE SCALE GENOMIC DNA]</scope>
    <source>
        <strain evidence="2 3">323S2</strain>
    </source>
</reference>
<sequence length="141" mass="15461">MKVIRKFVVMLTLTLMGATSMTDPSVAQTQAISQAMSPTTTGVMVILTVKTGVTREQVMAVMPAEIQQTVQLYLNGKIREWYSRGDGRGAVFLVDAGDVAGAQAIMEDLPLARQDLMDHEYIAIGPLLPLRLLMANPERRQ</sequence>
<proteinExistence type="predicted"/>